<reference evidence="1" key="2">
    <citation type="submission" date="2016-06" db="EMBL/GenBank/DDBJ databases">
        <title>The genome of a short-lived fish provides insights into sex chromosome evolution and the genetic control of aging.</title>
        <authorList>
            <person name="Reichwald K."/>
            <person name="Felder M."/>
            <person name="Petzold A."/>
            <person name="Koch P."/>
            <person name="Groth M."/>
            <person name="Platzer M."/>
        </authorList>
    </citation>
    <scope>NUCLEOTIDE SEQUENCE</scope>
    <source>
        <tissue evidence="1">Brain</tissue>
    </source>
</reference>
<evidence type="ECO:0000313" key="1">
    <source>
        <dbReference type="EMBL" id="SBP35761.1"/>
    </source>
</evidence>
<organism evidence="1">
    <name type="scientific">Iconisemion striatum</name>
    <dbReference type="NCBI Taxonomy" id="60296"/>
    <lineage>
        <taxon>Eukaryota</taxon>
        <taxon>Metazoa</taxon>
        <taxon>Chordata</taxon>
        <taxon>Craniata</taxon>
        <taxon>Vertebrata</taxon>
        <taxon>Euteleostomi</taxon>
        <taxon>Actinopterygii</taxon>
        <taxon>Neopterygii</taxon>
        <taxon>Teleostei</taxon>
        <taxon>Neoteleostei</taxon>
        <taxon>Acanthomorphata</taxon>
        <taxon>Ovalentaria</taxon>
        <taxon>Atherinomorphae</taxon>
        <taxon>Cyprinodontiformes</taxon>
        <taxon>Nothobranchiidae</taxon>
        <taxon>Iconisemion</taxon>
    </lineage>
</organism>
<name>A0A1A7Z068_9TELE</name>
<sequence>TSDSGGAVWLLTGWRNSRQHLYSAELKAKAPDVSVPLGHEF</sequence>
<feature type="non-terminal residue" evidence="1">
    <location>
        <position position="41"/>
    </location>
</feature>
<accession>A0A1A7Z068</accession>
<gene>
    <name evidence="1" type="primary">Nfu_g_1_023020</name>
</gene>
<feature type="non-terminal residue" evidence="1">
    <location>
        <position position="1"/>
    </location>
</feature>
<dbReference type="AlphaFoldDB" id="A0A1A7Z068"/>
<dbReference type="EMBL" id="HADX01013529">
    <property type="protein sequence ID" value="SBP35761.1"/>
    <property type="molecule type" value="Transcribed_RNA"/>
</dbReference>
<protein>
    <submittedName>
        <fullName evidence="1">Uncharacterized protein</fullName>
    </submittedName>
</protein>
<proteinExistence type="predicted"/>
<reference evidence="1" key="1">
    <citation type="submission" date="2016-05" db="EMBL/GenBank/DDBJ databases">
        <authorList>
            <person name="Lavstsen T."/>
            <person name="Jespersen J.S."/>
        </authorList>
    </citation>
    <scope>NUCLEOTIDE SEQUENCE</scope>
    <source>
        <tissue evidence="1">Brain</tissue>
    </source>
</reference>